<keyword evidence="1" id="KW-0547">Nucleotide-binding</keyword>
<accession>A0A553UIX6</accession>
<keyword evidence="2" id="KW-0378">Hydrolase</keyword>
<keyword evidence="4" id="KW-0067">ATP-binding</keyword>
<feature type="domain" description="Helicase C-terminal" evidence="6">
    <location>
        <begin position="291"/>
        <end position="477"/>
    </location>
</feature>
<reference evidence="7 8" key="1">
    <citation type="submission" date="2019-07" db="EMBL/GenBank/DDBJ databases">
        <title>Deinococcus detaillus sp. nov., isolated from humus soil in Antarctica.</title>
        <authorList>
            <person name="Zhang K."/>
        </authorList>
    </citation>
    <scope>NUCLEOTIDE SEQUENCE [LARGE SCALE GENOMIC DNA]</scope>
    <source>
        <strain evidence="7 8">H1</strain>
    </source>
</reference>
<dbReference type="InterPro" id="IPR006935">
    <property type="entry name" value="Helicase/UvrB_N"/>
</dbReference>
<organism evidence="7 8">
    <name type="scientific">Deinococcus detaillensis</name>
    <dbReference type="NCBI Taxonomy" id="2592048"/>
    <lineage>
        <taxon>Bacteria</taxon>
        <taxon>Thermotogati</taxon>
        <taxon>Deinococcota</taxon>
        <taxon>Deinococci</taxon>
        <taxon>Deinococcales</taxon>
        <taxon>Deinococcaceae</taxon>
        <taxon>Deinococcus</taxon>
    </lineage>
</organism>
<gene>
    <name evidence="7" type="ORF">FNU79_17175</name>
</gene>
<dbReference type="Gene3D" id="1.10.30.50">
    <property type="match status" value="1"/>
</dbReference>
<dbReference type="InterPro" id="IPR050615">
    <property type="entry name" value="ATP-dep_DNA_Helicase"/>
</dbReference>
<dbReference type="InterPro" id="IPR002711">
    <property type="entry name" value="HNH"/>
</dbReference>
<dbReference type="OrthoDB" id="9802901at2"/>
<dbReference type="PANTHER" id="PTHR11274:SF0">
    <property type="entry name" value="GENERAL TRANSCRIPTION AND DNA REPAIR FACTOR IIH HELICASE SUBUNIT XPB"/>
    <property type="match status" value="1"/>
</dbReference>
<dbReference type="Pfam" id="PF01844">
    <property type="entry name" value="HNH"/>
    <property type="match status" value="1"/>
</dbReference>
<evidence type="ECO:0000256" key="4">
    <source>
        <dbReference type="ARBA" id="ARBA00022840"/>
    </source>
</evidence>
<evidence type="ECO:0000313" key="7">
    <source>
        <dbReference type="EMBL" id="TSA79971.1"/>
    </source>
</evidence>
<evidence type="ECO:0000256" key="3">
    <source>
        <dbReference type="ARBA" id="ARBA00022806"/>
    </source>
</evidence>
<dbReference type="Pfam" id="PF00271">
    <property type="entry name" value="Helicase_C"/>
    <property type="match status" value="1"/>
</dbReference>
<feature type="domain" description="Helicase ATP-binding" evidence="5">
    <location>
        <begin position="40"/>
        <end position="227"/>
    </location>
</feature>
<evidence type="ECO:0000256" key="1">
    <source>
        <dbReference type="ARBA" id="ARBA00022741"/>
    </source>
</evidence>
<dbReference type="GO" id="GO:0004519">
    <property type="term" value="F:endonuclease activity"/>
    <property type="evidence" value="ECO:0007669"/>
    <property type="project" value="InterPro"/>
</dbReference>
<dbReference type="PANTHER" id="PTHR11274">
    <property type="entry name" value="RAD25/XP-B DNA REPAIR HELICASE"/>
    <property type="match status" value="1"/>
</dbReference>
<dbReference type="RefSeq" id="WP_143722019.1">
    <property type="nucleotide sequence ID" value="NZ_VKDB01000034.1"/>
</dbReference>
<name>A0A553UIX6_9DEIO</name>
<dbReference type="GO" id="GO:0003677">
    <property type="term" value="F:DNA binding"/>
    <property type="evidence" value="ECO:0007669"/>
    <property type="project" value="InterPro"/>
</dbReference>
<protein>
    <submittedName>
        <fullName evidence="7">DEAD/DEAH box helicase</fullName>
    </submittedName>
</protein>
<dbReference type="SUPFAM" id="SSF52540">
    <property type="entry name" value="P-loop containing nucleoside triphosphate hydrolases"/>
    <property type="match status" value="1"/>
</dbReference>
<dbReference type="AlphaFoldDB" id="A0A553UIX6"/>
<dbReference type="SMART" id="SM00490">
    <property type="entry name" value="HELICc"/>
    <property type="match status" value="1"/>
</dbReference>
<dbReference type="InterPro" id="IPR003615">
    <property type="entry name" value="HNH_nuc"/>
</dbReference>
<dbReference type="GO" id="GO:0008270">
    <property type="term" value="F:zinc ion binding"/>
    <property type="evidence" value="ECO:0007669"/>
    <property type="project" value="InterPro"/>
</dbReference>
<dbReference type="GO" id="GO:0016787">
    <property type="term" value="F:hydrolase activity"/>
    <property type="evidence" value="ECO:0007669"/>
    <property type="project" value="UniProtKB-KW"/>
</dbReference>
<dbReference type="Proteomes" id="UP000316092">
    <property type="component" value="Unassembled WGS sequence"/>
</dbReference>
<dbReference type="CDD" id="cd00085">
    <property type="entry name" value="HNHc"/>
    <property type="match status" value="1"/>
</dbReference>
<dbReference type="InterPro" id="IPR027417">
    <property type="entry name" value="P-loop_NTPase"/>
</dbReference>
<comment type="caution">
    <text evidence="7">The sequence shown here is derived from an EMBL/GenBank/DDBJ whole genome shotgun (WGS) entry which is preliminary data.</text>
</comment>
<sequence length="851" mass="95954">MSPTLRSSILYPLAEARRNPSQKQPASHQAQALSKLRSWFGERAPVHGGILVLPTGGGKTFTAQRFLTTLPLSQGHKVIWLAHTHHLLDQAAHGFGRVNLTGGYEVGHVQGQRTQLTLRTVSGTPEHGRVNQISGSDDVLIITLQSLARALKDGRQRGLNAFLKEAQSSGLTVIFDECHHAPANSYRKMIEALRSAVPDLSLLGLTATPDYSDERRKGWLKQLFPQGILYQVSPQRLMAQRILSRPRIEEALTQVEPQLDAAEFRAWTSTHRDIPEKVVRHLAQNAGRNALIVQRYLEHRERYGRTIIFADRWYQCDALVTLLRDQGVRADAIYTQQDHDPGTTEGRNARTQTDNAAVLERFKDGHLDVIVNIRMLTEGTDVPGVQTVFLTRQTTSRILLTQMIGRALRGPQFGGTDEANVVAFIDQWKQHVNWARWDDLVEGGTEEGDSPDRQRLNVQYLSGDLVSRLARELNSGEVNTVPFLSLLPVGWYAISFDAAVEDGEAQEQQDDIETVRQLIPVFDQDLAGYQALFQEVALDSIDSFADLIVTPEERDLVADWTRRFFPEGERLTRLDQDLMAVLRHAALNGVWPALTAFEDRELYDVDMLAGKLAFEQGLGMVQIDQTLRAEYARSDRLWQTLYPTYTLLKQQFDHSVNQRLNRPQEVASPELGQVGELPESPEVPSEIKAAVKNRDRWCLCCHREGQRLQVDHIRPRYLGGTHDVENLQLLCAECNRSKGTAVMNFRVTRPQGLEPASTPVFLRAFAGDARNSDDLEQYLRRAVNLHFGCAATAIVVIRQRGTNLRRWSLTLHQGNPPQGLESLLRKVVDEVNSFRRTERVTEIETIDVHTT</sequence>
<dbReference type="PROSITE" id="PS51194">
    <property type="entry name" value="HELICASE_CTER"/>
    <property type="match status" value="1"/>
</dbReference>
<dbReference type="EMBL" id="VKDB01000034">
    <property type="protein sequence ID" value="TSA79971.1"/>
    <property type="molecule type" value="Genomic_DNA"/>
</dbReference>
<dbReference type="PROSITE" id="PS51192">
    <property type="entry name" value="HELICASE_ATP_BIND_1"/>
    <property type="match status" value="1"/>
</dbReference>
<keyword evidence="3 7" id="KW-0347">Helicase</keyword>
<dbReference type="GO" id="GO:0005524">
    <property type="term" value="F:ATP binding"/>
    <property type="evidence" value="ECO:0007669"/>
    <property type="project" value="UniProtKB-KW"/>
</dbReference>
<dbReference type="SMART" id="SM00507">
    <property type="entry name" value="HNHc"/>
    <property type="match status" value="1"/>
</dbReference>
<dbReference type="SMART" id="SM00487">
    <property type="entry name" value="DEXDc"/>
    <property type="match status" value="1"/>
</dbReference>
<evidence type="ECO:0000259" key="5">
    <source>
        <dbReference type="PROSITE" id="PS51192"/>
    </source>
</evidence>
<proteinExistence type="predicted"/>
<keyword evidence="8" id="KW-1185">Reference proteome</keyword>
<evidence type="ECO:0000313" key="8">
    <source>
        <dbReference type="Proteomes" id="UP000316092"/>
    </source>
</evidence>
<dbReference type="InterPro" id="IPR014001">
    <property type="entry name" value="Helicase_ATP-bd"/>
</dbReference>
<dbReference type="InterPro" id="IPR001650">
    <property type="entry name" value="Helicase_C-like"/>
</dbReference>
<dbReference type="GO" id="GO:0004386">
    <property type="term" value="F:helicase activity"/>
    <property type="evidence" value="ECO:0007669"/>
    <property type="project" value="UniProtKB-KW"/>
</dbReference>
<dbReference type="Pfam" id="PF04851">
    <property type="entry name" value="ResIII"/>
    <property type="match status" value="1"/>
</dbReference>
<evidence type="ECO:0000256" key="2">
    <source>
        <dbReference type="ARBA" id="ARBA00022801"/>
    </source>
</evidence>
<evidence type="ECO:0000259" key="6">
    <source>
        <dbReference type="PROSITE" id="PS51194"/>
    </source>
</evidence>
<dbReference type="Gene3D" id="3.40.50.300">
    <property type="entry name" value="P-loop containing nucleotide triphosphate hydrolases"/>
    <property type="match status" value="2"/>
</dbReference>